<feature type="chain" id="PRO_5038559161" evidence="1">
    <location>
        <begin position="23"/>
        <end position="427"/>
    </location>
</feature>
<reference evidence="2 3" key="1">
    <citation type="submission" date="2020-06" db="EMBL/GenBank/DDBJ databases">
        <authorList>
            <person name="Jo H."/>
        </authorList>
    </citation>
    <scope>NUCLEOTIDE SEQUENCE [LARGE SCALE GENOMIC DNA]</scope>
    <source>
        <strain evidence="2 3">I46</strain>
    </source>
</reference>
<name>A0A7D5EXF6_9MICO</name>
<dbReference type="InterPro" id="IPR050490">
    <property type="entry name" value="Bact_solute-bd_prot1"/>
</dbReference>
<protein>
    <submittedName>
        <fullName evidence="2">Extracellular solute-binding protein</fullName>
    </submittedName>
</protein>
<dbReference type="Proteomes" id="UP000509638">
    <property type="component" value="Chromosome"/>
</dbReference>
<dbReference type="AlphaFoldDB" id="A0A7D5EXF6"/>
<dbReference type="PROSITE" id="PS51257">
    <property type="entry name" value="PROKAR_LIPOPROTEIN"/>
    <property type="match status" value="1"/>
</dbReference>
<sequence>MKHTARLLGIVGAGALAVATLAGCSGTADQGSGGERVTLDLAWWGNESRAAMYQEAIALFEAEYPDITVNGTFADFSSYWDLRATQAAARGLPDVMQMDQANLVQYGLNGALLDVSPYLGEQLDTSAMEDVVIEAATVDGVQYGVPVATGTLGLFVNPGAVAASGVAPLDPDYTWEDLNDWISDVTSSGATTPSGSAVFGGFDQGVTMWFFIQWLLQQGEQPFAEDGSIAFSREDVVAFMDLTTDLRASGAFFPQSRISELGPVDGFAVGEAASTLTWDSFFARYTDVEDLETLPVPTGPDGEKAVFYTVLHMAGAANTEHPEETALLLDFLATDPGVAEVFGTSRGVPADPGQLDALEFAEGSVEAKSLDYRASLEGYETVSTPTLPSTFASLEATWVRLNEELMFGNITVEEFADRWWSEAESLE</sequence>
<organism evidence="2 3">
    <name type="scientific">Microbacterium oleivorans</name>
    <dbReference type="NCBI Taxonomy" id="273677"/>
    <lineage>
        <taxon>Bacteria</taxon>
        <taxon>Bacillati</taxon>
        <taxon>Actinomycetota</taxon>
        <taxon>Actinomycetes</taxon>
        <taxon>Micrococcales</taxon>
        <taxon>Microbacteriaceae</taxon>
        <taxon>Microbacterium</taxon>
    </lineage>
</organism>
<evidence type="ECO:0000256" key="1">
    <source>
        <dbReference type="SAM" id="SignalP"/>
    </source>
</evidence>
<dbReference type="InterPro" id="IPR006059">
    <property type="entry name" value="SBP"/>
</dbReference>
<dbReference type="Pfam" id="PF01547">
    <property type="entry name" value="SBP_bac_1"/>
    <property type="match status" value="1"/>
</dbReference>
<evidence type="ECO:0000313" key="2">
    <source>
        <dbReference type="EMBL" id="QLD12064.1"/>
    </source>
</evidence>
<evidence type="ECO:0000313" key="3">
    <source>
        <dbReference type="Proteomes" id="UP000509638"/>
    </source>
</evidence>
<dbReference type="SUPFAM" id="SSF53850">
    <property type="entry name" value="Periplasmic binding protein-like II"/>
    <property type="match status" value="1"/>
</dbReference>
<dbReference type="EMBL" id="CP058316">
    <property type="protein sequence ID" value="QLD12064.1"/>
    <property type="molecule type" value="Genomic_DNA"/>
</dbReference>
<feature type="signal peptide" evidence="1">
    <location>
        <begin position="1"/>
        <end position="22"/>
    </location>
</feature>
<dbReference type="RefSeq" id="WP_178012523.1">
    <property type="nucleotide sequence ID" value="NZ_CP058316.1"/>
</dbReference>
<proteinExistence type="predicted"/>
<dbReference type="PANTHER" id="PTHR43649:SF30">
    <property type="entry name" value="ABC TRANSPORTER SUBSTRATE-BINDING PROTEIN"/>
    <property type="match status" value="1"/>
</dbReference>
<gene>
    <name evidence="2" type="ORF">HW566_09985</name>
</gene>
<accession>A0A7D5EXF6</accession>
<dbReference type="Gene3D" id="3.40.190.10">
    <property type="entry name" value="Periplasmic binding protein-like II"/>
    <property type="match status" value="2"/>
</dbReference>
<dbReference type="PANTHER" id="PTHR43649">
    <property type="entry name" value="ARABINOSE-BINDING PROTEIN-RELATED"/>
    <property type="match status" value="1"/>
</dbReference>
<keyword evidence="1" id="KW-0732">Signal</keyword>